<dbReference type="AlphaFoldDB" id="A0A1S0U5L7"/>
<dbReference type="EMBL" id="JH712105">
    <property type="protein sequence ID" value="EFO25221.2"/>
    <property type="molecule type" value="Genomic_DNA"/>
</dbReference>
<dbReference type="GeneID" id="9940653"/>
<dbReference type="RefSeq" id="XP_020303364.1">
    <property type="nucleotide sequence ID" value="XM_020446273.1"/>
</dbReference>
<accession>A0A1S0U5L7</accession>
<sequence length="214" mass="24350">MKLRVVKIDYGVNFRGRAALIYLRSRTQAVRTHRYLQQVSRQYFRTLIDQKVFNSFESEIPSQTRSCAYGNSDEEMQEKLDQFKNFILDDIIQCGVYTDSVIQDCISRNILENLTLPMANLQQAITELLRDIGVFNIEMNKMTWIASSKSIDDEISYGNEEFENDEGESLSVIPSMGSDSDKLTKKPSNFGSVSVRTTDSSTTLSSSSIIDTFN</sequence>
<organism evidence="2">
    <name type="scientific">Loa loa</name>
    <name type="common">Eye worm</name>
    <name type="synonym">Filaria loa</name>
    <dbReference type="NCBI Taxonomy" id="7209"/>
    <lineage>
        <taxon>Eukaryota</taxon>
        <taxon>Metazoa</taxon>
        <taxon>Ecdysozoa</taxon>
        <taxon>Nematoda</taxon>
        <taxon>Chromadorea</taxon>
        <taxon>Rhabditida</taxon>
        <taxon>Spirurina</taxon>
        <taxon>Spiruromorpha</taxon>
        <taxon>Filarioidea</taxon>
        <taxon>Onchocercidae</taxon>
        <taxon>Loa</taxon>
    </lineage>
</organism>
<evidence type="ECO:0000256" key="1">
    <source>
        <dbReference type="SAM" id="MobiDB-lite"/>
    </source>
</evidence>
<gene>
    <name evidence="2" type="ORF">LOAG_03261</name>
</gene>
<evidence type="ECO:0000313" key="2">
    <source>
        <dbReference type="EMBL" id="EFO25221.2"/>
    </source>
</evidence>
<protein>
    <submittedName>
        <fullName evidence="2">Uncharacterized protein</fullName>
    </submittedName>
</protein>
<proteinExistence type="predicted"/>
<name>A0A1S0U5L7_LOALO</name>
<reference evidence="2" key="1">
    <citation type="submission" date="2012-04" db="EMBL/GenBank/DDBJ databases">
        <title>The Genome Sequence of Loa loa.</title>
        <authorList>
            <consortium name="The Broad Institute Genome Sequencing Platform"/>
            <consortium name="Broad Institute Genome Sequencing Center for Infectious Disease"/>
            <person name="Nutman T.B."/>
            <person name="Fink D.L."/>
            <person name="Russ C."/>
            <person name="Young S."/>
            <person name="Zeng Q."/>
            <person name="Gargeya S."/>
            <person name="Alvarado L."/>
            <person name="Berlin A."/>
            <person name="Chapman S.B."/>
            <person name="Chen Z."/>
            <person name="Freedman E."/>
            <person name="Gellesch M."/>
            <person name="Goldberg J."/>
            <person name="Griggs A."/>
            <person name="Gujja S."/>
            <person name="Heilman E.R."/>
            <person name="Heiman D."/>
            <person name="Howarth C."/>
            <person name="Mehta T."/>
            <person name="Neiman D."/>
            <person name="Pearson M."/>
            <person name="Roberts A."/>
            <person name="Saif S."/>
            <person name="Shea T."/>
            <person name="Shenoy N."/>
            <person name="Sisk P."/>
            <person name="Stolte C."/>
            <person name="Sykes S."/>
            <person name="White J."/>
            <person name="Yandava C."/>
            <person name="Haas B."/>
            <person name="Henn M.R."/>
            <person name="Nusbaum C."/>
            <person name="Birren B."/>
        </authorList>
    </citation>
    <scope>NUCLEOTIDE SEQUENCE [LARGE SCALE GENOMIC DNA]</scope>
</reference>
<feature type="compositionally biased region" description="Low complexity" evidence="1">
    <location>
        <begin position="192"/>
        <end position="214"/>
    </location>
</feature>
<dbReference type="KEGG" id="loa:LOAG_03261"/>
<dbReference type="InParanoid" id="A0A1S0U5L7"/>
<feature type="region of interest" description="Disordered" evidence="1">
    <location>
        <begin position="174"/>
        <end position="214"/>
    </location>
</feature>
<dbReference type="CTD" id="9940653"/>
<dbReference type="OrthoDB" id="5867968at2759"/>